<dbReference type="Proteomes" id="UP000054466">
    <property type="component" value="Unassembled WGS sequence"/>
</dbReference>
<dbReference type="AlphaFoldDB" id="A0A0D2CPB0"/>
<keyword evidence="2" id="KW-1185">Reference proteome</keyword>
<dbReference type="RefSeq" id="XP_016245620.1">
    <property type="nucleotide sequence ID" value="XM_016395764.1"/>
</dbReference>
<proteinExistence type="predicted"/>
<sequence length="123" mass="14034">MQPTPFDRPYKTTPSKSPFTQDFALHIYLSTAIYASVPQRRQIRETPSHQECPFASHSGFLVEFIPAANTGSASPQLAAQETDPSLFNYTSGGWFYDEHRRLAERYLEFNVTELKRAVVQPSY</sequence>
<evidence type="ECO:0000313" key="1">
    <source>
        <dbReference type="EMBL" id="KIW25404.1"/>
    </source>
</evidence>
<dbReference type="HOGENOM" id="CLU_2015015_0_0_1"/>
<gene>
    <name evidence="1" type="ORF">PV07_08581</name>
</gene>
<reference evidence="1 2" key="1">
    <citation type="submission" date="2015-01" db="EMBL/GenBank/DDBJ databases">
        <title>The Genome Sequence of Cladophialophora immunda CBS83496.</title>
        <authorList>
            <consortium name="The Broad Institute Genomics Platform"/>
            <person name="Cuomo C."/>
            <person name="de Hoog S."/>
            <person name="Gorbushina A."/>
            <person name="Stielow B."/>
            <person name="Teixiera M."/>
            <person name="Abouelleil A."/>
            <person name="Chapman S.B."/>
            <person name="Priest M."/>
            <person name="Young S.K."/>
            <person name="Wortman J."/>
            <person name="Nusbaum C."/>
            <person name="Birren B."/>
        </authorList>
    </citation>
    <scope>NUCLEOTIDE SEQUENCE [LARGE SCALE GENOMIC DNA]</scope>
    <source>
        <strain evidence="1 2">CBS 83496</strain>
    </source>
</reference>
<name>A0A0D2CPB0_9EURO</name>
<dbReference type="GeneID" id="27347775"/>
<protein>
    <submittedName>
        <fullName evidence="1">Uncharacterized protein</fullName>
    </submittedName>
</protein>
<evidence type="ECO:0000313" key="2">
    <source>
        <dbReference type="Proteomes" id="UP000054466"/>
    </source>
</evidence>
<organism evidence="1 2">
    <name type="scientific">Cladophialophora immunda</name>
    <dbReference type="NCBI Taxonomy" id="569365"/>
    <lineage>
        <taxon>Eukaryota</taxon>
        <taxon>Fungi</taxon>
        <taxon>Dikarya</taxon>
        <taxon>Ascomycota</taxon>
        <taxon>Pezizomycotina</taxon>
        <taxon>Eurotiomycetes</taxon>
        <taxon>Chaetothyriomycetidae</taxon>
        <taxon>Chaetothyriales</taxon>
        <taxon>Herpotrichiellaceae</taxon>
        <taxon>Cladophialophora</taxon>
    </lineage>
</organism>
<dbReference type="VEuPathDB" id="FungiDB:PV07_08581"/>
<dbReference type="EMBL" id="KN847044">
    <property type="protein sequence ID" value="KIW25404.1"/>
    <property type="molecule type" value="Genomic_DNA"/>
</dbReference>
<accession>A0A0D2CPB0</accession>
<dbReference type="OrthoDB" id="10003767at2759"/>